<evidence type="ECO:0000259" key="4">
    <source>
        <dbReference type="Pfam" id="PF02275"/>
    </source>
</evidence>
<dbReference type="EMBL" id="JAMQBK010000031">
    <property type="protein sequence ID" value="MCM2371314.1"/>
    <property type="molecule type" value="Genomic_DNA"/>
</dbReference>
<organism evidence="5 6">
    <name type="scientific">Aporhodopirellula aestuarii</name>
    <dbReference type="NCBI Taxonomy" id="2950107"/>
    <lineage>
        <taxon>Bacteria</taxon>
        <taxon>Pseudomonadati</taxon>
        <taxon>Planctomycetota</taxon>
        <taxon>Planctomycetia</taxon>
        <taxon>Pirellulales</taxon>
        <taxon>Pirellulaceae</taxon>
        <taxon>Aporhodopirellula</taxon>
    </lineage>
</organism>
<evidence type="ECO:0000256" key="3">
    <source>
        <dbReference type="SAM" id="SignalP"/>
    </source>
</evidence>
<evidence type="ECO:0000256" key="1">
    <source>
        <dbReference type="ARBA" id="ARBA00006625"/>
    </source>
</evidence>
<evidence type="ECO:0000256" key="2">
    <source>
        <dbReference type="ARBA" id="ARBA00022801"/>
    </source>
</evidence>
<proteinExistence type="inferred from homology"/>
<feature type="chain" id="PRO_5046270135" evidence="3">
    <location>
        <begin position="23"/>
        <end position="346"/>
    </location>
</feature>
<accession>A0ABT0U345</accession>
<comment type="similarity">
    <text evidence="1">Belongs to the peptidase C59 family.</text>
</comment>
<sequence>MRRFLCIGLILAVAAVAHPAAACTVMRMKLADQLIVARNHDWGTGGGLLIVNPRGIEKTAITPVNPAKWVSRYGSVSFAQFGREIPFAGMNEKGLTVDLLQLGDAAFPNAGDDTASVNVVQWVQYQLDMSASVADVIESLDVITPTPFIAMLEKVHYFVTDASGDVAIIEYLDGKPIVQHDPVTACILANSTWERSWQACERERPTNGSERRFMQAKLLSQTKDSDAPVNDAIAALHRVAQSHTQWNLVYEPERLRISFRTRVAPKLRRIDLKELQFEENAEVLCVDINADHEGDVQQHLQQFTREANSRIVDDAFDAILPAGLVRSTIKQMVLNYGEALEPALIK</sequence>
<comment type="caution">
    <text evidence="5">The sequence shown here is derived from an EMBL/GenBank/DDBJ whole genome shotgun (WGS) entry which is preliminary data.</text>
</comment>
<keyword evidence="3" id="KW-0732">Signal</keyword>
<name>A0ABT0U345_9BACT</name>
<dbReference type="InterPro" id="IPR052193">
    <property type="entry name" value="Peptidase_C59"/>
</dbReference>
<dbReference type="PANTHER" id="PTHR35527">
    <property type="entry name" value="CHOLOYLGLYCINE HYDROLASE"/>
    <property type="match status" value="1"/>
</dbReference>
<dbReference type="RefSeq" id="WP_250928952.1">
    <property type="nucleotide sequence ID" value="NZ_JAMQBK010000031.1"/>
</dbReference>
<keyword evidence="6" id="KW-1185">Reference proteome</keyword>
<feature type="signal peptide" evidence="3">
    <location>
        <begin position="1"/>
        <end position="22"/>
    </location>
</feature>
<dbReference type="PANTHER" id="PTHR35527:SF2">
    <property type="entry name" value="HYDROLASE"/>
    <property type="match status" value="1"/>
</dbReference>
<dbReference type="Proteomes" id="UP001202961">
    <property type="component" value="Unassembled WGS sequence"/>
</dbReference>
<dbReference type="Gene3D" id="3.60.60.10">
    <property type="entry name" value="Penicillin V Acylase, Chain A"/>
    <property type="match status" value="1"/>
</dbReference>
<dbReference type="GO" id="GO:0016787">
    <property type="term" value="F:hydrolase activity"/>
    <property type="evidence" value="ECO:0007669"/>
    <property type="project" value="UniProtKB-KW"/>
</dbReference>
<protein>
    <submittedName>
        <fullName evidence="5">Linear amide C-N hydrolase</fullName>
    </submittedName>
</protein>
<keyword evidence="2 5" id="KW-0378">Hydrolase</keyword>
<gene>
    <name evidence="5" type="ORF">NB063_11920</name>
</gene>
<dbReference type="InterPro" id="IPR029132">
    <property type="entry name" value="CBAH/NAAA_C"/>
</dbReference>
<reference evidence="5 6" key="1">
    <citation type="journal article" date="2022" name="Syst. Appl. Microbiol.">
        <title>Rhodopirellula aestuarii sp. nov., a novel member of the genus Rhodopirellula isolated from brackish sediments collected in the Tagus River estuary, Portugal.</title>
        <authorList>
            <person name="Vitorino I.R."/>
            <person name="Klimek D."/>
            <person name="Calusinska M."/>
            <person name="Lobo-da-Cunha A."/>
            <person name="Vasconcelos V."/>
            <person name="Lage O.M."/>
        </authorList>
    </citation>
    <scope>NUCLEOTIDE SEQUENCE [LARGE SCALE GENOMIC DNA]</scope>
    <source>
        <strain evidence="5 6">ICT_H3.1</strain>
    </source>
</reference>
<dbReference type="InterPro" id="IPR029055">
    <property type="entry name" value="Ntn_hydrolases_N"/>
</dbReference>
<dbReference type="Pfam" id="PF02275">
    <property type="entry name" value="CBAH"/>
    <property type="match status" value="1"/>
</dbReference>
<dbReference type="SUPFAM" id="SSF56235">
    <property type="entry name" value="N-terminal nucleophile aminohydrolases (Ntn hydrolases)"/>
    <property type="match status" value="1"/>
</dbReference>
<feature type="domain" description="Choloylglycine hydrolase/NAAA C-terminal" evidence="4">
    <location>
        <begin position="23"/>
        <end position="190"/>
    </location>
</feature>
<evidence type="ECO:0000313" key="6">
    <source>
        <dbReference type="Proteomes" id="UP001202961"/>
    </source>
</evidence>
<evidence type="ECO:0000313" key="5">
    <source>
        <dbReference type="EMBL" id="MCM2371314.1"/>
    </source>
</evidence>